<evidence type="ECO:0000256" key="1">
    <source>
        <dbReference type="SAM" id="SignalP"/>
    </source>
</evidence>
<feature type="chain" id="PRO_5045525601" evidence="1">
    <location>
        <begin position="24"/>
        <end position="481"/>
    </location>
</feature>
<accession>A0ABT5B5F0</accession>
<feature type="signal peptide" evidence="1">
    <location>
        <begin position="1"/>
        <end position="23"/>
    </location>
</feature>
<organism evidence="2 3">
    <name type="scientific">Nannocystis radixulma</name>
    <dbReference type="NCBI Taxonomy" id="2995305"/>
    <lineage>
        <taxon>Bacteria</taxon>
        <taxon>Pseudomonadati</taxon>
        <taxon>Myxococcota</taxon>
        <taxon>Polyangia</taxon>
        <taxon>Nannocystales</taxon>
        <taxon>Nannocystaceae</taxon>
        <taxon>Nannocystis</taxon>
    </lineage>
</organism>
<reference evidence="2 3" key="1">
    <citation type="submission" date="2022-11" db="EMBL/GenBank/DDBJ databases">
        <title>Minimal conservation of predation-associated metabolite biosynthetic gene clusters underscores biosynthetic potential of Myxococcota including descriptions for ten novel species: Archangium lansinium sp. nov., Myxococcus landrumus sp. nov., Nannocystis bai.</title>
        <authorList>
            <person name="Ahearne A."/>
            <person name="Stevens C."/>
            <person name="Dowd S."/>
        </authorList>
    </citation>
    <scope>NUCLEOTIDE SEQUENCE [LARGE SCALE GENOMIC DNA]</scope>
    <source>
        <strain evidence="2 3">NCELM</strain>
    </source>
</reference>
<protein>
    <submittedName>
        <fullName evidence="2">Uncharacterized protein</fullName>
    </submittedName>
</protein>
<dbReference type="Proteomes" id="UP001217838">
    <property type="component" value="Unassembled WGS sequence"/>
</dbReference>
<gene>
    <name evidence="2" type="ORF">POL58_11075</name>
</gene>
<keyword evidence="1" id="KW-0732">Signal</keyword>
<sequence length="481" mass="53982">MKLILWAPACAVLSVFAASTAHASGDYPTTPSCPEGTLEYKIDWPESKSYPIPGTSDYVDVKTDGTYFDWSSKVGMDAIIAEGGYSGEKYLYDPEAYSGKGLYAPMDPWTGKPYKLWRIKFCYDLNLKVEKTAETKFTRKWTWEIEKTADPTYIELRRWETADVDYEIALDAEKYDKDFAVKGEIKIYNPFKYEAKITEVKDILDGVEVPVDCGDVDFPYELGSHQELVCTYWAERPNAYTVENKAIVKTDSSCKVGGDTAKVEVKFMGPSEEIDECVSVTDELDGVLQSLPTDHVCASEAPKTIDYTHTFGPLECSEWDYEFKNVATFKTNDTHTEGYDEATVIIKVNCPNGCTRTQGYWKTHSEYGPAPADPVWEELQNGPDSTFFKSGKSWYEVFWTPPPQGNAYYILAHQYMAAVLNGLADADTIQIDALLGLVRSFFETYGPSDWQASVSKNVLTGWASTLEQFNSGKLGPMHCES</sequence>
<evidence type="ECO:0000313" key="3">
    <source>
        <dbReference type="Proteomes" id="UP001217838"/>
    </source>
</evidence>
<dbReference type="RefSeq" id="WP_271997263.1">
    <property type="nucleotide sequence ID" value="NZ_JAQNDN010000004.1"/>
</dbReference>
<evidence type="ECO:0000313" key="2">
    <source>
        <dbReference type="EMBL" id="MDC0668286.1"/>
    </source>
</evidence>
<proteinExistence type="predicted"/>
<keyword evidence="3" id="KW-1185">Reference proteome</keyword>
<dbReference type="EMBL" id="JAQNDN010000004">
    <property type="protein sequence ID" value="MDC0668286.1"/>
    <property type="molecule type" value="Genomic_DNA"/>
</dbReference>
<name>A0ABT5B5F0_9BACT</name>
<comment type="caution">
    <text evidence="2">The sequence shown here is derived from an EMBL/GenBank/DDBJ whole genome shotgun (WGS) entry which is preliminary data.</text>
</comment>